<dbReference type="EMBL" id="KZ110607">
    <property type="protein sequence ID" value="OSX57835.1"/>
    <property type="molecule type" value="Genomic_DNA"/>
</dbReference>
<dbReference type="InterPro" id="IPR010828">
    <property type="entry name" value="Atf2/Sli1-like"/>
</dbReference>
<reference evidence="1 2" key="1">
    <citation type="submission" date="2017-04" db="EMBL/GenBank/DDBJ databases">
        <title>Genome Sequence of the Model Brown-Rot Fungus Postia placenta SB12.</title>
        <authorList>
            <consortium name="DOE Joint Genome Institute"/>
            <person name="Gaskell J."/>
            <person name="Kersten P."/>
            <person name="Larrondo L.F."/>
            <person name="Canessa P."/>
            <person name="Martinez D."/>
            <person name="Hibbett D."/>
            <person name="Schmoll M."/>
            <person name="Kubicek C.P."/>
            <person name="Martinez A.T."/>
            <person name="Yadav J."/>
            <person name="Master E."/>
            <person name="Magnuson J.K."/>
            <person name="James T."/>
            <person name="Yaver D."/>
            <person name="Berka R."/>
            <person name="Labutti K."/>
            <person name="Lipzen A."/>
            <person name="Aerts A."/>
            <person name="Barry K."/>
            <person name="Henrissat B."/>
            <person name="Blanchette R."/>
            <person name="Grigoriev I."/>
            <person name="Cullen D."/>
        </authorList>
    </citation>
    <scope>NUCLEOTIDE SEQUENCE [LARGE SCALE GENOMIC DNA]</scope>
    <source>
        <strain evidence="1 2">MAD-698-R-SB12</strain>
    </source>
</reference>
<dbReference type="Proteomes" id="UP000194127">
    <property type="component" value="Unassembled WGS sequence"/>
</dbReference>
<dbReference type="Pfam" id="PF07247">
    <property type="entry name" value="AATase"/>
    <property type="match status" value="1"/>
</dbReference>
<dbReference type="GO" id="GO:0008080">
    <property type="term" value="F:N-acetyltransferase activity"/>
    <property type="evidence" value="ECO:0007669"/>
    <property type="project" value="TreeGrafter"/>
</dbReference>
<organism evidence="1 2">
    <name type="scientific">Postia placenta MAD-698-R-SB12</name>
    <dbReference type="NCBI Taxonomy" id="670580"/>
    <lineage>
        <taxon>Eukaryota</taxon>
        <taxon>Fungi</taxon>
        <taxon>Dikarya</taxon>
        <taxon>Basidiomycota</taxon>
        <taxon>Agaricomycotina</taxon>
        <taxon>Agaricomycetes</taxon>
        <taxon>Polyporales</taxon>
        <taxon>Adustoporiaceae</taxon>
        <taxon>Rhodonia</taxon>
    </lineage>
</organism>
<evidence type="ECO:0000313" key="2">
    <source>
        <dbReference type="Proteomes" id="UP000194127"/>
    </source>
</evidence>
<dbReference type="Gene3D" id="3.30.559.10">
    <property type="entry name" value="Chloramphenicol acetyltransferase-like domain"/>
    <property type="match status" value="1"/>
</dbReference>
<dbReference type="OrthoDB" id="2150604at2759"/>
<dbReference type="STRING" id="670580.A0A1X6MN80"/>
<dbReference type="InterPro" id="IPR052058">
    <property type="entry name" value="Alcohol_O-acetyltransferase"/>
</dbReference>
<accession>A0A1X6MN80</accession>
<dbReference type="InterPro" id="IPR023213">
    <property type="entry name" value="CAT-like_dom_sf"/>
</dbReference>
<keyword evidence="2" id="KW-1185">Reference proteome</keyword>
<dbReference type="AlphaFoldDB" id="A0A1X6MN80"/>
<dbReference type="GeneID" id="36334130"/>
<protein>
    <recommendedName>
        <fullName evidence="3">Alcohol acetyltransferase</fullName>
    </recommendedName>
</protein>
<dbReference type="SUPFAM" id="SSF52777">
    <property type="entry name" value="CoA-dependent acyltransferases"/>
    <property type="match status" value="2"/>
</dbReference>
<proteinExistence type="predicted"/>
<sequence>MYACVAISARYGERSGISLDANTLFPALDKVIRRHAALCVTLSGEASGKPAWVRLEKVDLTRVVNFSDDTQANIRTVFESEIAHRFRTQSEPADPLWRLRISRDGIVTFAWHHAIGDGRSGLAFHHSLLEALNEVDTEGPPRDPCTSVIVPPNLSLVEPVENIISTAVSPLTLCRQVLQLLMPDSWKASYHAWTGHPVPDHDSLLATVRLVHYNRDATETLLRLCRANDSTITGFLMALSARVISRLIAADQSLNGRYKSIVALVPVSLRGLTKTPEDVFCSEVSSINRLIPLDPPTPPDGGLLSDSFHWELAAELTRDLRRHAPQSTQQLGLLKFLPDYEAYLKGFYSKKRNATIEISNLGTYPWRSCDSDHRVASDGEAGKWNIDEMYFVQSQAAFMAAIHMNVVGTPGGGLGLTVSWSQGAIEEDFGESFYSGLKDCLDDMAQVAKDTDLE</sequence>
<dbReference type="PANTHER" id="PTHR28037:SF1">
    <property type="entry name" value="ALCOHOL O-ACETYLTRANSFERASE 1-RELATED"/>
    <property type="match status" value="1"/>
</dbReference>
<dbReference type="PANTHER" id="PTHR28037">
    <property type="entry name" value="ALCOHOL O-ACETYLTRANSFERASE 1-RELATED"/>
    <property type="match status" value="1"/>
</dbReference>
<gene>
    <name evidence="1" type="ORF">POSPLADRAFT_1185826</name>
</gene>
<evidence type="ECO:0000313" key="1">
    <source>
        <dbReference type="EMBL" id="OSX57835.1"/>
    </source>
</evidence>
<dbReference type="RefSeq" id="XP_024334629.1">
    <property type="nucleotide sequence ID" value="XM_024489181.1"/>
</dbReference>
<evidence type="ECO:0008006" key="3">
    <source>
        <dbReference type="Google" id="ProtNLM"/>
    </source>
</evidence>
<name>A0A1X6MN80_9APHY</name>